<evidence type="ECO:0000313" key="2">
    <source>
        <dbReference type="WBParaSite" id="ES5_v2.g10906.t1"/>
    </source>
</evidence>
<proteinExistence type="predicted"/>
<dbReference type="WBParaSite" id="ES5_v2.g10906.t1">
    <property type="protein sequence ID" value="ES5_v2.g10906.t1"/>
    <property type="gene ID" value="ES5_v2.g10906"/>
</dbReference>
<accession>A0AC34F1B3</accession>
<organism evidence="1 2">
    <name type="scientific">Panagrolaimus sp. ES5</name>
    <dbReference type="NCBI Taxonomy" id="591445"/>
    <lineage>
        <taxon>Eukaryota</taxon>
        <taxon>Metazoa</taxon>
        <taxon>Ecdysozoa</taxon>
        <taxon>Nematoda</taxon>
        <taxon>Chromadorea</taxon>
        <taxon>Rhabditida</taxon>
        <taxon>Tylenchina</taxon>
        <taxon>Panagrolaimomorpha</taxon>
        <taxon>Panagrolaimoidea</taxon>
        <taxon>Panagrolaimidae</taxon>
        <taxon>Panagrolaimus</taxon>
    </lineage>
</organism>
<sequence length="258" mass="29022">MYPLSAAAFSSRPQQCLNDLFPENQYERMITVGCDSLKKETCAAFTAISLSNNSIIISFRGSADDFQVIEEAGSIFNKQDPFITGGKVNSYFYNAFLKLWNAGIKDDFLKLKNANPTYELWITGHSLGAAMASLCAAEIVKSGYFVADKLKLITFGQPRTGDKDYAEAHNLLMNYSYRVVHAHDIVPHLPTDGFENYQHHKSEIWFNNAMLTSESGYIECDEDESKLCSDGQLDLSIDDHRSYYGRDIMTWASNGCNY</sequence>
<protein>
    <submittedName>
        <fullName evidence="2">Fungal lipase-like domain-containing protein</fullName>
    </submittedName>
</protein>
<name>A0AC34F1B3_9BILA</name>
<evidence type="ECO:0000313" key="1">
    <source>
        <dbReference type="Proteomes" id="UP000887579"/>
    </source>
</evidence>
<reference evidence="2" key="1">
    <citation type="submission" date="2022-11" db="UniProtKB">
        <authorList>
            <consortium name="WormBaseParasite"/>
        </authorList>
    </citation>
    <scope>IDENTIFICATION</scope>
</reference>
<dbReference type="Proteomes" id="UP000887579">
    <property type="component" value="Unplaced"/>
</dbReference>